<dbReference type="Gene3D" id="3.30.530.20">
    <property type="match status" value="1"/>
</dbReference>
<dbReference type="EMBL" id="JADEXP010000339">
    <property type="protein sequence ID" value="MBE9069907.1"/>
    <property type="molecule type" value="Genomic_DNA"/>
</dbReference>
<gene>
    <name evidence="2" type="ORF">IQ260_25020</name>
</gene>
<dbReference type="SUPFAM" id="SSF55961">
    <property type="entry name" value="Bet v1-like"/>
    <property type="match status" value="1"/>
</dbReference>
<proteinExistence type="predicted"/>
<feature type="domain" description="Coenzyme Q-binding protein COQ10 START" evidence="1">
    <location>
        <begin position="10"/>
        <end position="136"/>
    </location>
</feature>
<dbReference type="CDD" id="cd07820">
    <property type="entry name" value="SRPBCC_3"/>
    <property type="match status" value="1"/>
</dbReference>
<dbReference type="Pfam" id="PF03364">
    <property type="entry name" value="Polyketide_cyc"/>
    <property type="match status" value="1"/>
</dbReference>
<evidence type="ECO:0000259" key="1">
    <source>
        <dbReference type="Pfam" id="PF03364"/>
    </source>
</evidence>
<evidence type="ECO:0000313" key="2">
    <source>
        <dbReference type="EMBL" id="MBE9069907.1"/>
    </source>
</evidence>
<keyword evidence="3" id="KW-1185">Reference proteome</keyword>
<dbReference type="InterPro" id="IPR023393">
    <property type="entry name" value="START-like_dom_sf"/>
</dbReference>
<evidence type="ECO:0000313" key="3">
    <source>
        <dbReference type="Proteomes" id="UP000615026"/>
    </source>
</evidence>
<name>A0A929FCC3_LEPEC</name>
<organism evidence="2 3">
    <name type="scientific">Leptolyngbya cf. ectocarpi LEGE 11479</name>
    <dbReference type="NCBI Taxonomy" id="1828722"/>
    <lineage>
        <taxon>Bacteria</taxon>
        <taxon>Bacillati</taxon>
        <taxon>Cyanobacteriota</taxon>
        <taxon>Cyanophyceae</taxon>
        <taxon>Leptolyngbyales</taxon>
        <taxon>Leptolyngbyaceae</taxon>
        <taxon>Leptolyngbya group</taxon>
        <taxon>Leptolyngbya</taxon>
    </lineage>
</organism>
<accession>A0A929FCC3</accession>
<sequence>MTTFQHTSLIAAAPEVVWRFHERPDILKLLTPPWQPVEAVRREGGLGPGAVSEFRLWLGPIPVTWIARHTDEYEPNQLFTDIQESGPLDAWTHRHRFETEGEQTRLTDDITFTLPMEWASEPVIGGFVLQRLTDMFEYRHRVTREACQGKGEQGTSPL</sequence>
<protein>
    <submittedName>
        <fullName evidence="2">SRPBCC family protein</fullName>
    </submittedName>
</protein>
<reference evidence="2" key="1">
    <citation type="submission" date="2020-10" db="EMBL/GenBank/DDBJ databases">
        <authorList>
            <person name="Castelo-Branco R."/>
            <person name="Eusebio N."/>
            <person name="Adriana R."/>
            <person name="Vieira A."/>
            <person name="Brugerolle De Fraissinette N."/>
            <person name="Rezende De Castro R."/>
            <person name="Schneider M.P."/>
            <person name="Vasconcelos V."/>
            <person name="Leao P.N."/>
        </authorList>
    </citation>
    <scope>NUCLEOTIDE SEQUENCE</scope>
    <source>
        <strain evidence="2">LEGE 11479</strain>
    </source>
</reference>
<dbReference type="AlphaFoldDB" id="A0A929FCC3"/>
<dbReference type="InterPro" id="IPR005031">
    <property type="entry name" value="COQ10_START"/>
</dbReference>
<dbReference type="Proteomes" id="UP000615026">
    <property type="component" value="Unassembled WGS sequence"/>
</dbReference>
<comment type="caution">
    <text evidence="2">The sequence shown here is derived from an EMBL/GenBank/DDBJ whole genome shotgun (WGS) entry which is preliminary data.</text>
</comment>
<dbReference type="RefSeq" id="WP_193995793.1">
    <property type="nucleotide sequence ID" value="NZ_JADEXP010000339.1"/>
</dbReference>